<comment type="subcellular location">
    <subcellularLocation>
        <location evidence="1">Chromosome</location>
        <location evidence="1">Centromere</location>
    </subcellularLocation>
</comment>
<comment type="caution">
    <text evidence="11">The sequence shown here is derived from an EMBL/GenBank/DDBJ whole genome shotgun (WGS) entry which is preliminary data.</text>
</comment>
<keyword evidence="12" id="KW-1185">Reference proteome</keyword>
<evidence type="ECO:0000256" key="5">
    <source>
        <dbReference type="ARBA" id="ARBA00022776"/>
    </source>
</evidence>
<dbReference type="GO" id="GO:0031262">
    <property type="term" value="C:Ndc80 complex"/>
    <property type="evidence" value="ECO:0007669"/>
    <property type="project" value="InterPro"/>
</dbReference>
<evidence type="ECO:0000256" key="9">
    <source>
        <dbReference type="SAM" id="Coils"/>
    </source>
</evidence>
<keyword evidence="8" id="KW-0137">Centromere</keyword>
<dbReference type="InterPro" id="IPR038275">
    <property type="entry name" value="Nuf2_N_sf"/>
</dbReference>
<feature type="coiled-coil region" evidence="9">
    <location>
        <begin position="130"/>
        <end position="363"/>
    </location>
</feature>
<evidence type="ECO:0000256" key="2">
    <source>
        <dbReference type="ARBA" id="ARBA00005498"/>
    </source>
</evidence>
<evidence type="ECO:0000313" key="11">
    <source>
        <dbReference type="EMBL" id="KAB7503810.1"/>
    </source>
</evidence>
<sequence length="414" mass="49552">MNTYTDDEVFSMIKEVFEIDISMKDLIDCKPEVIHKIYSMFLRDLGYSVEKFSQIPFSAPNDVHQYPQMYKNVTFPITIAKCVRHFMNMVYDNTEFNMMDAISPEWNRSKKFLVMFIEFYQFVSINLPKYNEVDEEHEQKKQYVDELNDKIKLFKDKIRKRELENVEAEIELEKITKSLTIESEEIENIQENKNRFRGRLEGLKEEIKEVNIKHKEKIELLKSQVIDETQYLEIEEGKKKLEMLKEANVQLKTTLKDLKQNLKLLKEYEDMISNIWIPALKEYETEFNKKEEQTTKFEENKKEIAKLMEKYKDLVSTLQALNENVKGQEDDRSQLRQRKDMNINGLKQEIKQLQLTLEDIKKGSEEQVIVAHDLQSEIKKISEFTERLTQKYDHLLQLTNTQIEKLKSKFRGNY</sequence>
<dbReference type="Proteomes" id="UP000326759">
    <property type="component" value="Unassembled WGS sequence"/>
</dbReference>
<keyword evidence="6 9" id="KW-0175">Coiled coil</keyword>
<evidence type="ECO:0000313" key="12">
    <source>
        <dbReference type="Proteomes" id="UP000326759"/>
    </source>
</evidence>
<dbReference type="GO" id="GO:0051301">
    <property type="term" value="P:cell division"/>
    <property type="evidence" value="ECO:0007669"/>
    <property type="project" value="UniProtKB-KW"/>
</dbReference>
<keyword evidence="4" id="KW-0132">Cell division</keyword>
<dbReference type="Gene3D" id="1.10.418.60">
    <property type="entry name" value="Ncd80 complex, Nuf2 subunit"/>
    <property type="match status" value="1"/>
</dbReference>
<keyword evidence="5" id="KW-0498">Mitosis</keyword>
<feature type="domain" description="Kinetochore protein Nuf2 N-terminal" evidence="10">
    <location>
        <begin position="3"/>
        <end position="137"/>
    </location>
</feature>
<evidence type="ECO:0000259" key="10">
    <source>
        <dbReference type="Pfam" id="PF03800"/>
    </source>
</evidence>
<keyword evidence="3" id="KW-0158">Chromosome</keyword>
<name>A0A5N5TFV0_9CRUS</name>
<reference evidence="11 12" key="1">
    <citation type="journal article" date="2019" name="PLoS Biol.">
        <title>Sex chromosomes control vertical transmission of feminizing Wolbachia symbionts in an isopod.</title>
        <authorList>
            <person name="Becking T."/>
            <person name="Chebbi M.A."/>
            <person name="Giraud I."/>
            <person name="Moumen B."/>
            <person name="Laverre T."/>
            <person name="Caubet Y."/>
            <person name="Peccoud J."/>
            <person name="Gilbert C."/>
            <person name="Cordaux R."/>
        </authorList>
    </citation>
    <scope>NUCLEOTIDE SEQUENCE [LARGE SCALE GENOMIC DNA]</scope>
    <source>
        <strain evidence="11">ANa2</strain>
        <tissue evidence="11">Whole body excluding digestive tract and cuticle</tissue>
    </source>
</reference>
<dbReference type="EMBL" id="SEYY01004390">
    <property type="protein sequence ID" value="KAB7503810.1"/>
    <property type="molecule type" value="Genomic_DNA"/>
</dbReference>
<evidence type="ECO:0000256" key="1">
    <source>
        <dbReference type="ARBA" id="ARBA00004584"/>
    </source>
</evidence>
<protein>
    <recommendedName>
        <fullName evidence="10">Kinetochore protein Nuf2 N-terminal domain-containing protein</fullName>
    </recommendedName>
</protein>
<evidence type="ECO:0000256" key="6">
    <source>
        <dbReference type="ARBA" id="ARBA00023054"/>
    </source>
</evidence>
<gene>
    <name evidence="11" type="ORF">Anas_03318</name>
</gene>
<dbReference type="AlphaFoldDB" id="A0A5N5TFV0"/>
<dbReference type="Pfam" id="PF03800">
    <property type="entry name" value="Nuf2"/>
    <property type="match status" value="1"/>
</dbReference>
<dbReference type="InterPro" id="IPR005549">
    <property type="entry name" value="Kinetochore_Nuf2_N"/>
</dbReference>
<evidence type="ECO:0000256" key="3">
    <source>
        <dbReference type="ARBA" id="ARBA00022454"/>
    </source>
</evidence>
<proteinExistence type="inferred from homology"/>
<evidence type="ECO:0000256" key="8">
    <source>
        <dbReference type="ARBA" id="ARBA00023328"/>
    </source>
</evidence>
<accession>A0A5N5TFV0</accession>
<evidence type="ECO:0000256" key="4">
    <source>
        <dbReference type="ARBA" id="ARBA00022618"/>
    </source>
</evidence>
<organism evidence="11 12">
    <name type="scientific">Armadillidium nasatum</name>
    <dbReference type="NCBI Taxonomy" id="96803"/>
    <lineage>
        <taxon>Eukaryota</taxon>
        <taxon>Metazoa</taxon>
        <taxon>Ecdysozoa</taxon>
        <taxon>Arthropoda</taxon>
        <taxon>Crustacea</taxon>
        <taxon>Multicrustacea</taxon>
        <taxon>Malacostraca</taxon>
        <taxon>Eumalacostraca</taxon>
        <taxon>Peracarida</taxon>
        <taxon>Isopoda</taxon>
        <taxon>Oniscidea</taxon>
        <taxon>Crinocheta</taxon>
        <taxon>Armadillidiidae</taxon>
        <taxon>Armadillidium</taxon>
    </lineage>
</organism>
<keyword evidence="7" id="KW-0131">Cell cycle</keyword>
<dbReference type="OrthoDB" id="8194677at2759"/>
<comment type="similarity">
    <text evidence="2">Belongs to the NUF2 family.</text>
</comment>
<evidence type="ECO:0000256" key="7">
    <source>
        <dbReference type="ARBA" id="ARBA00023306"/>
    </source>
</evidence>